<reference evidence="2 3" key="1">
    <citation type="journal article" date="2020" name="Microb. Genom.">
        <title>Genetic diversity of clinical and environmental Mucorales isolates obtained from an investigation of mucormycosis cases among solid organ transplant recipients.</title>
        <authorList>
            <person name="Nguyen M.H."/>
            <person name="Kaul D."/>
            <person name="Muto C."/>
            <person name="Cheng S.J."/>
            <person name="Richter R.A."/>
            <person name="Bruno V.M."/>
            <person name="Liu G."/>
            <person name="Beyhan S."/>
            <person name="Sundermann A.J."/>
            <person name="Mounaud S."/>
            <person name="Pasculle A.W."/>
            <person name="Nierman W.C."/>
            <person name="Driscoll E."/>
            <person name="Cumbie R."/>
            <person name="Clancy C.J."/>
            <person name="Dupont C.L."/>
        </authorList>
    </citation>
    <scope>NUCLEOTIDE SEQUENCE [LARGE SCALE GENOMIC DNA]</scope>
    <source>
        <strain evidence="2 3">GL24</strain>
    </source>
</reference>
<keyword evidence="1" id="KW-0472">Membrane</keyword>
<accession>A0A9P6ZB89</accession>
<keyword evidence="1" id="KW-1133">Transmembrane helix</keyword>
<feature type="transmembrane region" description="Helical" evidence="1">
    <location>
        <begin position="61"/>
        <end position="78"/>
    </location>
</feature>
<dbReference type="Proteomes" id="UP000740926">
    <property type="component" value="Unassembled WGS sequence"/>
</dbReference>
<evidence type="ECO:0000313" key="3">
    <source>
        <dbReference type="Proteomes" id="UP000740926"/>
    </source>
</evidence>
<dbReference type="InterPro" id="IPR002591">
    <property type="entry name" value="Phosphodiest/P_Trfase"/>
</dbReference>
<protein>
    <submittedName>
        <fullName evidence="2">Uncharacterized protein</fullName>
    </submittedName>
</protein>
<dbReference type="AlphaFoldDB" id="A0A9P6ZB89"/>
<dbReference type="GO" id="GO:0009141">
    <property type="term" value="P:nucleoside triphosphate metabolic process"/>
    <property type="evidence" value="ECO:0007669"/>
    <property type="project" value="TreeGrafter"/>
</dbReference>
<gene>
    <name evidence="2" type="ORF">G6F50_001773</name>
</gene>
<comment type="caution">
    <text evidence="2">The sequence shown here is derived from an EMBL/GenBank/DDBJ whole genome shotgun (WGS) entry which is preliminary data.</text>
</comment>
<dbReference type="SUPFAM" id="SSF53649">
    <property type="entry name" value="Alkaline phosphatase-like"/>
    <property type="match status" value="1"/>
</dbReference>
<keyword evidence="1" id="KW-0812">Transmembrane</keyword>
<dbReference type="GO" id="GO:0017111">
    <property type="term" value="F:ribonucleoside triphosphate phosphatase activity"/>
    <property type="evidence" value="ECO:0007669"/>
    <property type="project" value="TreeGrafter"/>
</dbReference>
<dbReference type="CDD" id="cd16018">
    <property type="entry name" value="Enpp"/>
    <property type="match status" value="1"/>
</dbReference>
<proteinExistence type="predicted"/>
<dbReference type="PANTHER" id="PTHR10151">
    <property type="entry name" value="ECTONUCLEOTIDE PYROPHOSPHATASE/PHOSPHODIESTERASE"/>
    <property type="match status" value="1"/>
</dbReference>
<keyword evidence="3" id="KW-1185">Reference proteome</keyword>
<evidence type="ECO:0000256" key="1">
    <source>
        <dbReference type="SAM" id="Phobius"/>
    </source>
</evidence>
<evidence type="ECO:0000313" key="2">
    <source>
        <dbReference type="EMBL" id="KAG1574673.1"/>
    </source>
</evidence>
<dbReference type="GO" id="GO:0047429">
    <property type="term" value="F:nucleoside triphosphate diphosphatase activity"/>
    <property type="evidence" value="ECO:0007669"/>
    <property type="project" value="TreeGrafter"/>
</dbReference>
<sequence>MSGSATPTNSNVLHNSLLRTRKSERDLETVEKSEIIEMGEEDWMPNLKENKRHWTPYSQKHYILLIAIMLLLLCYEFITKKTVPVIKNDLYYNGTTYYDSTVIFISLDGFRNDYLQRRVTPNIDLLGKQGIHAEYMNPSFPTITFPNHWTLATGLYPESHGIVSNEFYDPLLKEEFIHKNPNISAHPKWWGGEPIWVTSKKQGKKSAVIMWPGSNVETFSPDYYVPYTRAATAQDKMDIALNWLDLPLELRPQSISIYIPQVDQKGHGGGPDGKQLNTVLMNVDDAIGYLMEGLKERNLDSHVHLVLVSDHGMAAFDTSKFIFYDHILSAESESYLRPREAWPLLGLRPKEDAPDYILDQIYNELEQYTQSHPNPHFQFYRREEIPARFHYNSTERIAPIVIIPDVGYAIIRSTDKKMPPKGIHGYDNIAVEMRAIFASRGPKIDQIYKRGSLLKPFYNVEVYQFLTNLLDLQPASNNATLNGQFDVK</sequence>
<dbReference type="Gene3D" id="3.30.1360.180">
    <property type="match status" value="1"/>
</dbReference>
<name>A0A9P6ZB89_9FUNG</name>
<dbReference type="EMBL" id="JAANIU010000152">
    <property type="protein sequence ID" value="KAG1574673.1"/>
    <property type="molecule type" value="Genomic_DNA"/>
</dbReference>
<organism evidence="2 3">
    <name type="scientific">Rhizopus delemar</name>
    <dbReference type="NCBI Taxonomy" id="936053"/>
    <lineage>
        <taxon>Eukaryota</taxon>
        <taxon>Fungi</taxon>
        <taxon>Fungi incertae sedis</taxon>
        <taxon>Mucoromycota</taxon>
        <taxon>Mucoromycotina</taxon>
        <taxon>Mucoromycetes</taxon>
        <taxon>Mucorales</taxon>
        <taxon>Mucorineae</taxon>
        <taxon>Rhizopodaceae</taxon>
        <taxon>Rhizopus</taxon>
    </lineage>
</organism>
<dbReference type="InterPro" id="IPR017850">
    <property type="entry name" value="Alkaline_phosphatase_core_sf"/>
</dbReference>
<dbReference type="Pfam" id="PF01663">
    <property type="entry name" value="Phosphodiest"/>
    <property type="match status" value="1"/>
</dbReference>
<dbReference type="PANTHER" id="PTHR10151:SF120">
    <property type="entry name" value="BIS(5'-ADENOSYL)-TRIPHOSPHATASE"/>
    <property type="match status" value="1"/>
</dbReference>
<dbReference type="Gene3D" id="3.40.720.10">
    <property type="entry name" value="Alkaline Phosphatase, subunit A"/>
    <property type="match status" value="1"/>
</dbReference>